<evidence type="ECO:0000313" key="4">
    <source>
        <dbReference type="EnsemblMetazoa" id="ADAC000841-PA"/>
    </source>
</evidence>
<dbReference type="InterPro" id="IPR036056">
    <property type="entry name" value="Fibrinogen-like_C"/>
</dbReference>
<dbReference type="Pfam" id="PF00147">
    <property type="entry name" value="Fibrinogen_C"/>
    <property type="match status" value="1"/>
</dbReference>
<dbReference type="SUPFAM" id="SSF56496">
    <property type="entry name" value="Fibrinogen C-terminal domain-like"/>
    <property type="match status" value="1"/>
</dbReference>
<dbReference type="FunCoup" id="W5JSK2">
    <property type="interactions" value="22"/>
</dbReference>
<dbReference type="HOGENOM" id="CLU_776636_0_0_1"/>
<dbReference type="PANTHER" id="PTHR19143:SF327">
    <property type="entry name" value="FI21813P1-RELATED"/>
    <property type="match status" value="1"/>
</dbReference>
<dbReference type="SMART" id="SM00186">
    <property type="entry name" value="FBG"/>
    <property type="match status" value="1"/>
</dbReference>
<evidence type="ECO:0000313" key="5">
    <source>
        <dbReference type="Proteomes" id="UP000000673"/>
    </source>
</evidence>
<dbReference type="InterPro" id="IPR050373">
    <property type="entry name" value="Fibrinogen_C-term_domain"/>
</dbReference>
<proteinExistence type="predicted"/>
<keyword evidence="5" id="KW-1185">Reference proteome</keyword>
<reference evidence="3" key="2">
    <citation type="submission" date="2010-05" db="EMBL/GenBank/DDBJ databases">
        <authorList>
            <person name="Almeida L.G."/>
            <person name="Nicolas M.F."/>
            <person name="Souza R.C."/>
            <person name="Vasconcelos A.T.R."/>
        </authorList>
    </citation>
    <scope>NUCLEOTIDE SEQUENCE</scope>
</reference>
<dbReference type="STRING" id="43151.W5JSK2"/>
<dbReference type="VEuPathDB" id="VectorBase:ADAR2_008627"/>
<dbReference type="OMA" id="RTWHEYE"/>
<dbReference type="Proteomes" id="UP000000673">
    <property type="component" value="Unassembled WGS sequence"/>
</dbReference>
<reference evidence="4" key="4">
    <citation type="submission" date="2015-06" db="UniProtKB">
        <authorList>
            <consortium name="EnsemblMetazoa"/>
        </authorList>
    </citation>
    <scope>IDENTIFICATION</scope>
</reference>
<dbReference type="GO" id="GO:0005615">
    <property type="term" value="C:extracellular space"/>
    <property type="evidence" value="ECO:0007669"/>
    <property type="project" value="TreeGrafter"/>
</dbReference>
<dbReference type="EnsemblMetazoa" id="ADAC000841-RA">
    <property type="protein sequence ID" value="ADAC000841-PA"/>
    <property type="gene ID" value="ADAC000841"/>
</dbReference>
<name>W5JSK2_ANODA</name>
<dbReference type="Gene3D" id="3.90.215.10">
    <property type="entry name" value="Gamma Fibrinogen, chain A, domain 1"/>
    <property type="match status" value="1"/>
</dbReference>
<evidence type="ECO:0000259" key="2">
    <source>
        <dbReference type="PROSITE" id="PS51406"/>
    </source>
</evidence>
<sequence length="357" mass="40315">MSSKLLELQFELTKQREEVEHNQAFNIKMFTDFAKDVSRNMSLLQDQSRLILAQECKGEGKGLIQPQEASAQREATASPTVTVATSTTTPTAPTTTATSPVTSTTTPATTPTAPPTTATESTTQSETTTTTTTTTTITTPKPPIHSYPSCKSVPSKESGVYFIRVNNDSAPFPVYCQLDKFEGGWIVVQNRFDGSVDFYRNWDEYRDGFGEVDKEFWLGLERIHQLTSARKHELVIEIKDFRGNYGYARYSVFKIGSEKEQYMLKSLGLYKGTAGDALGISRVKMFSTKDRDNDGSPDRDWAAHHEGAWWYGFNGSSSNLNGRHLNAVDQKSIWWNYYKNFYLGQRFTRMMIRELPE</sequence>
<dbReference type="eggNOG" id="KOG2579">
    <property type="taxonomic scope" value="Eukaryota"/>
</dbReference>
<organism evidence="3">
    <name type="scientific">Anopheles darlingi</name>
    <name type="common">Mosquito</name>
    <dbReference type="NCBI Taxonomy" id="43151"/>
    <lineage>
        <taxon>Eukaryota</taxon>
        <taxon>Metazoa</taxon>
        <taxon>Ecdysozoa</taxon>
        <taxon>Arthropoda</taxon>
        <taxon>Hexapoda</taxon>
        <taxon>Insecta</taxon>
        <taxon>Pterygota</taxon>
        <taxon>Neoptera</taxon>
        <taxon>Endopterygota</taxon>
        <taxon>Diptera</taxon>
        <taxon>Nematocera</taxon>
        <taxon>Culicoidea</taxon>
        <taxon>Culicidae</taxon>
        <taxon>Anophelinae</taxon>
        <taxon>Anopheles</taxon>
    </lineage>
</organism>
<dbReference type="InterPro" id="IPR014716">
    <property type="entry name" value="Fibrinogen_a/b/g_C_1"/>
</dbReference>
<protein>
    <recommendedName>
        <fullName evidence="2">Fibrinogen C-terminal domain-containing protein</fullName>
    </recommendedName>
</protein>
<feature type="region of interest" description="Disordered" evidence="1">
    <location>
        <begin position="62"/>
        <end position="150"/>
    </location>
</feature>
<dbReference type="VEuPathDB" id="VectorBase:ADAC000841"/>
<feature type="domain" description="Fibrinogen C-terminal" evidence="2">
    <location>
        <begin position="141"/>
        <end position="356"/>
    </location>
</feature>
<dbReference type="EMBL" id="ADMH02000215">
    <property type="protein sequence ID" value="ETN67352.1"/>
    <property type="molecule type" value="Genomic_DNA"/>
</dbReference>
<gene>
    <name evidence="3" type="ORF">AND_000841</name>
</gene>
<dbReference type="InterPro" id="IPR002181">
    <property type="entry name" value="Fibrinogen_a/b/g_C_dom"/>
</dbReference>
<feature type="compositionally biased region" description="Low complexity" evidence="1">
    <location>
        <begin position="74"/>
        <end position="139"/>
    </location>
</feature>
<dbReference type="CDD" id="cd00087">
    <property type="entry name" value="FReD"/>
    <property type="match status" value="1"/>
</dbReference>
<evidence type="ECO:0000313" key="3">
    <source>
        <dbReference type="EMBL" id="ETN67352.1"/>
    </source>
</evidence>
<reference evidence="3" key="3">
    <citation type="journal article" date="2013" name="Nucleic Acids Res.">
        <title>The genome of Anopheles darlingi, the main neotropical malaria vector.</title>
        <authorList>
            <person name="Marinotti O."/>
            <person name="Cerqueira G.C."/>
            <person name="de Almeida L.G."/>
            <person name="Ferro M.I."/>
            <person name="Loreto E.L."/>
            <person name="Zaha A."/>
            <person name="Teixeira S.M."/>
            <person name="Wespiser A.R."/>
            <person name="Almeida E Silva A."/>
            <person name="Schlindwein A.D."/>
            <person name="Pacheco A.C."/>
            <person name="Silva A.L."/>
            <person name="Graveley B.R."/>
            <person name="Walenz B.P."/>
            <person name="Lima Bde A."/>
            <person name="Ribeiro C.A."/>
            <person name="Nunes-Silva C.G."/>
            <person name="de Carvalho C.R."/>
            <person name="Soares C.M."/>
            <person name="de Menezes C.B."/>
            <person name="Matiolli C."/>
            <person name="Caffrey D."/>
            <person name="Araujo D.A."/>
            <person name="de Oliveira D.M."/>
            <person name="Golenbock D."/>
            <person name="Grisard E.C."/>
            <person name="Fantinatti-Garboggini F."/>
            <person name="de Carvalho F.M."/>
            <person name="Barcellos F.G."/>
            <person name="Prosdocimi F."/>
            <person name="May G."/>
            <person name="Azevedo Junior G.M."/>
            <person name="Guimaraes G.M."/>
            <person name="Goldman G.H."/>
            <person name="Padilha I.Q."/>
            <person name="Batista Jda S."/>
            <person name="Ferro J.A."/>
            <person name="Ribeiro J.M."/>
            <person name="Fietto J.L."/>
            <person name="Dabbas K.M."/>
            <person name="Cerdeira L."/>
            <person name="Agnez-Lima L.F."/>
            <person name="Brocchi M."/>
            <person name="de Carvalho M.O."/>
            <person name="Teixeira Mde M."/>
            <person name="Diniz Maia Mde M."/>
            <person name="Goldman M.H."/>
            <person name="Cruz Schneider M.P."/>
            <person name="Felipe M.S."/>
            <person name="Hungria M."/>
            <person name="Nicolas M.F."/>
            <person name="Pereira M."/>
            <person name="Montes M.A."/>
            <person name="Cantao M.E."/>
            <person name="Vincentz M."/>
            <person name="Rafael M.S."/>
            <person name="Silverman N."/>
            <person name="Stoco P.H."/>
            <person name="Souza R.C."/>
            <person name="Vicentini R."/>
            <person name="Gazzinelli R.T."/>
            <person name="Neves Rde O."/>
            <person name="Silva R."/>
            <person name="Astolfi-Filho S."/>
            <person name="Maciel T.E."/>
            <person name="Urmenyi T.P."/>
            <person name="Tadei W.P."/>
            <person name="Camargo E.P."/>
            <person name="de Vasconcelos A.T."/>
        </authorList>
    </citation>
    <scope>NUCLEOTIDE SEQUENCE</scope>
</reference>
<accession>W5JSK2</accession>
<dbReference type="PANTHER" id="PTHR19143">
    <property type="entry name" value="FIBRINOGEN/TENASCIN/ANGIOPOEITIN"/>
    <property type="match status" value="1"/>
</dbReference>
<dbReference type="AlphaFoldDB" id="W5JSK2"/>
<evidence type="ECO:0000256" key="1">
    <source>
        <dbReference type="SAM" id="MobiDB-lite"/>
    </source>
</evidence>
<dbReference type="PROSITE" id="PS51406">
    <property type="entry name" value="FIBRINOGEN_C_2"/>
    <property type="match status" value="1"/>
</dbReference>
<reference evidence="3 5" key="1">
    <citation type="journal article" date="2010" name="BMC Genomics">
        <title>Combination of measures distinguishes pre-miRNAs from other stem-loops in the genome of the newly sequenced Anopheles darlingi.</title>
        <authorList>
            <person name="Mendes N.D."/>
            <person name="Freitas A.T."/>
            <person name="Vasconcelos A.T."/>
            <person name="Sagot M.F."/>
        </authorList>
    </citation>
    <scope>NUCLEOTIDE SEQUENCE</scope>
</reference>